<evidence type="ECO:0000313" key="2">
    <source>
        <dbReference type="EMBL" id="SVB64510.1"/>
    </source>
</evidence>
<dbReference type="Pfam" id="PF01738">
    <property type="entry name" value="DLH"/>
    <property type="match status" value="1"/>
</dbReference>
<dbReference type="InterPro" id="IPR002925">
    <property type="entry name" value="Dienelactn_hydro"/>
</dbReference>
<organism evidence="2">
    <name type="scientific">marine metagenome</name>
    <dbReference type="NCBI Taxonomy" id="408172"/>
    <lineage>
        <taxon>unclassified sequences</taxon>
        <taxon>metagenomes</taxon>
        <taxon>ecological metagenomes</taxon>
    </lineage>
</organism>
<dbReference type="EMBL" id="UINC01050943">
    <property type="protein sequence ID" value="SVB64510.1"/>
    <property type="molecule type" value="Genomic_DNA"/>
</dbReference>
<gene>
    <name evidence="2" type="ORF">METZ01_LOCUS217364</name>
</gene>
<name>A0A382FNA5_9ZZZZ</name>
<dbReference type="SUPFAM" id="SSF53474">
    <property type="entry name" value="alpha/beta-Hydrolases"/>
    <property type="match status" value="1"/>
</dbReference>
<feature type="non-terminal residue" evidence="2">
    <location>
        <position position="1"/>
    </location>
</feature>
<dbReference type="AlphaFoldDB" id="A0A382FNA5"/>
<dbReference type="Gene3D" id="3.40.50.1820">
    <property type="entry name" value="alpha/beta hydrolase"/>
    <property type="match status" value="1"/>
</dbReference>
<sequence>HGWDDPMVTPELVVALGTELSEAEADWQIHAYGHAMHAFTNPAAQSPESGTQYDDDADRRSWQSLLNFLEEVF</sequence>
<proteinExistence type="predicted"/>
<evidence type="ECO:0000259" key="1">
    <source>
        <dbReference type="Pfam" id="PF01738"/>
    </source>
</evidence>
<reference evidence="2" key="1">
    <citation type="submission" date="2018-05" db="EMBL/GenBank/DDBJ databases">
        <authorList>
            <person name="Lanie J.A."/>
            <person name="Ng W.-L."/>
            <person name="Kazmierczak K.M."/>
            <person name="Andrzejewski T.M."/>
            <person name="Davidsen T.M."/>
            <person name="Wayne K.J."/>
            <person name="Tettelin H."/>
            <person name="Glass J.I."/>
            <person name="Rusch D."/>
            <person name="Podicherti R."/>
            <person name="Tsui H.-C.T."/>
            <person name="Winkler M.E."/>
        </authorList>
    </citation>
    <scope>NUCLEOTIDE SEQUENCE</scope>
</reference>
<feature type="domain" description="Dienelactone hydrolase" evidence="1">
    <location>
        <begin position="2"/>
        <end position="72"/>
    </location>
</feature>
<protein>
    <recommendedName>
        <fullName evidence="1">Dienelactone hydrolase domain-containing protein</fullName>
    </recommendedName>
</protein>
<dbReference type="InterPro" id="IPR029058">
    <property type="entry name" value="AB_hydrolase_fold"/>
</dbReference>
<dbReference type="GO" id="GO:0016787">
    <property type="term" value="F:hydrolase activity"/>
    <property type="evidence" value="ECO:0007669"/>
    <property type="project" value="InterPro"/>
</dbReference>
<accession>A0A382FNA5</accession>